<name>A0A9P0ELJ7_9HYPO</name>
<dbReference type="InterPro" id="IPR036864">
    <property type="entry name" value="Zn2-C6_fun-type_DNA-bd_sf"/>
</dbReference>
<dbReference type="SMART" id="SM00066">
    <property type="entry name" value="GAL4"/>
    <property type="match status" value="1"/>
</dbReference>
<evidence type="ECO:0000256" key="3">
    <source>
        <dbReference type="ARBA" id="ARBA00022833"/>
    </source>
</evidence>
<dbReference type="Pfam" id="PF04082">
    <property type="entry name" value="Fungal_trans"/>
    <property type="match status" value="1"/>
</dbReference>
<comment type="caution">
    <text evidence="9">The sequence shown here is derived from an EMBL/GenBank/DDBJ whole genome shotgun (WGS) entry which is preliminary data.</text>
</comment>
<dbReference type="Proteomes" id="UP000775872">
    <property type="component" value="Unassembled WGS sequence"/>
</dbReference>
<dbReference type="EMBL" id="CABFOC020000045">
    <property type="protein sequence ID" value="CAH0053872.1"/>
    <property type="molecule type" value="Genomic_DNA"/>
</dbReference>
<evidence type="ECO:0000313" key="10">
    <source>
        <dbReference type="Proteomes" id="UP000775872"/>
    </source>
</evidence>
<keyword evidence="7" id="KW-0539">Nucleus</keyword>
<dbReference type="GO" id="GO:0045944">
    <property type="term" value="P:positive regulation of transcription by RNA polymerase II"/>
    <property type="evidence" value="ECO:0007669"/>
    <property type="project" value="TreeGrafter"/>
</dbReference>
<feature type="domain" description="Zn(2)-C6 fungal-type" evidence="8">
    <location>
        <begin position="361"/>
        <end position="391"/>
    </location>
</feature>
<dbReference type="OrthoDB" id="5139312at2759"/>
<dbReference type="GO" id="GO:0000981">
    <property type="term" value="F:DNA-binding transcription factor activity, RNA polymerase II-specific"/>
    <property type="evidence" value="ECO:0007669"/>
    <property type="project" value="InterPro"/>
</dbReference>
<dbReference type="GO" id="GO:0008270">
    <property type="term" value="F:zinc ion binding"/>
    <property type="evidence" value="ECO:0007669"/>
    <property type="project" value="InterPro"/>
</dbReference>
<protein>
    <recommendedName>
        <fullName evidence="8">Zn(2)-C6 fungal-type domain-containing protein</fullName>
    </recommendedName>
</protein>
<keyword evidence="3" id="KW-0862">Zinc</keyword>
<dbReference type="GO" id="GO:0005634">
    <property type="term" value="C:nucleus"/>
    <property type="evidence" value="ECO:0007669"/>
    <property type="project" value="UniProtKB-SubCell"/>
</dbReference>
<dbReference type="InterPro" id="IPR052202">
    <property type="entry name" value="Yeast_MetPath_Reg"/>
</dbReference>
<evidence type="ECO:0000256" key="1">
    <source>
        <dbReference type="ARBA" id="ARBA00004123"/>
    </source>
</evidence>
<evidence type="ECO:0000256" key="4">
    <source>
        <dbReference type="ARBA" id="ARBA00023015"/>
    </source>
</evidence>
<keyword evidence="6" id="KW-0804">Transcription</keyword>
<accession>A0A9P0ELJ7</accession>
<evidence type="ECO:0000256" key="2">
    <source>
        <dbReference type="ARBA" id="ARBA00022723"/>
    </source>
</evidence>
<dbReference type="CDD" id="cd00067">
    <property type="entry name" value="GAL4"/>
    <property type="match status" value="1"/>
</dbReference>
<evidence type="ECO:0000256" key="6">
    <source>
        <dbReference type="ARBA" id="ARBA00023163"/>
    </source>
</evidence>
<dbReference type="PROSITE" id="PS50048">
    <property type="entry name" value="ZN2_CY6_FUNGAL_2"/>
    <property type="match status" value="1"/>
</dbReference>
<dbReference type="PANTHER" id="PTHR47782">
    <property type="entry name" value="ZN(II)2CYS6 TRANSCRIPTION FACTOR (EUROFUNG)-RELATED"/>
    <property type="match status" value="1"/>
</dbReference>
<dbReference type="GO" id="GO:0043565">
    <property type="term" value="F:sequence-specific DNA binding"/>
    <property type="evidence" value="ECO:0007669"/>
    <property type="project" value="TreeGrafter"/>
</dbReference>
<dbReference type="Gene3D" id="4.10.240.10">
    <property type="entry name" value="Zn(2)-C6 fungal-type DNA-binding domain"/>
    <property type="match status" value="1"/>
</dbReference>
<gene>
    <name evidence="9" type="ORF">CSOL1703_00005753</name>
</gene>
<dbReference type="CDD" id="cd12148">
    <property type="entry name" value="fungal_TF_MHR"/>
    <property type="match status" value="1"/>
</dbReference>
<evidence type="ECO:0000313" key="9">
    <source>
        <dbReference type="EMBL" id="CAH0053872.1"/>
    </source>
</evidence>
<dbReference type="InterPro" id="IPR007219">
    <property type="entry name" value="XnlR_reg_dom"/>
</dbReference>
<sequence>MVYLIDRTIAISTGSPPNVSDEHITVGLPSCSNEGTHATEAFPSYTDGRLSTKHFVLQIQLCQLQSEIYEIKFFGRAIPDQFSSYDHWVENIEERIRNMLNLSISSNNGAIPQWITNDAHQSQNLLHRPHPGSMVPSQASLLAATTSAINLINGYYKTIQTQRLAWTFAVVNNTFQAAIVLLYIFGNYASIIYEASLEDELLSALDTVMAILNLGSQRWPVIASTAMYVKDLRAFVFSDSPSSTGEAYNLRYLEELELLLSQRRIRSIYQAHSEIQPSSLLPDILSPPQEDSQLPFSDDMWQDFLGAQFDLEEAYSLNFLEPPLLAEQQQVPVAGTGELTTTTPTSVLPNDIKDVINSMPSCSFCRDQHVRCDRELPCCGACSRSRRECVYHDVLLSKQIPRRYVVLTALKIKFVLNRDSYESLGFLEISIL</sequence>
<proteinExistence type="predicted"/>
<keyword evidence="4" id="KW-0805">Transcription regulation</keyword>
<keyword evidence="10" id="KW-1185">Reference proteome</keyword>
<dbReference type="GO" id="GO:0006351">
    <property type="term" value="P:DNA-templated transcription"/>
    <property type="evidence" value="ECO:0007669"/>
    <property type="project" value="InterPro"/>
</dbReference>
<reference evidence="9 10" key="2">
    <citation type="submission" date="2021-10" db="EMBL/GenBank/DDBJ databases">
        <authorList>
            <person name="Piombo E."/>
        </authorList>
    </citation>
    <scope>NUCLEOTIDE SEQUENCE [LARGE SCALE GENOMIC DNA]</scope>
</reference>
<evidence type="ECO:0000256" key="5">
    <source>
        <dbReference type="ARBA" id="ARBA00023125"/>
    </source>
</evidence>
<evidence type="ECO:0000259" key="8">
    <source>
        <dbReference type="PROSITE" id="PS50048"/>
    </source>
</evidence>
<reference evidence="10" key="1">
    <citation type="submission" date="2019-06" db="EMBL/GenBank/DDBJ databases">
        <authorList>
            <person name="Broberg M."/>
        </authorList>
    </citation>
    <scope>NUCLEOTIDE SEQUENCE [LARGE SCALE GENOMIC DNA]</scope>
</reference>
<evidence type="ECO:0000256" key="7">
    <source>
        <dbReference type="ARBA" id="ARBA00023242"/>
    </source>
</evidence>
<keyword evidence="5" id="KW-0238">DNA-binding</keyword>
<dbReference type="AlphaFoldDB" id="A0A9P0ELJ7"/>
<dbReference type="Pfam" id="PF00172">
    <property type="entry name" value="Zn_clus"/>
    <property type="match status" value="1"/>
</dbReference>
<dbReference type="PANTHER" id="PTHR47782:SF1">
    <property type="entry name" value="PYRIMIDINE PATHWAY REGULATORY PROTEIN 1"/>
    <property type="match status" value="1"/>
</dbReference>
<comment type="subcellular location">
    <subcellularLocation>
        <location evidence="1">Nucleus</location>
    </subcellularLocation>
</comment>
<dbReference type="SUPFAM" id="SSF57701">
    <property type="entry name" value="Zn2/Cys6 DNA-binding domain"/>
    <property type="match status" value="1"/>
</dbReference>
<organism evidence="9 10">
    <name type="scientific">Clonostachys solani</name>
    <dbReference type="NCBI Taxonomy" id="160281"/>
    <lineage>
        <taxon>Eukaryota</taxon>
        <taxon>Fungi</taxon>
        <taxon>Dikarya</taxon>
        <taxon>Ascomycota</taxon>
        <taxon>Pezizomycotina</taxon>
        <taxon>Sordariomycetes</taxon>
        <taxon>Hypocreomycetidae</taxon>
        <taxon>Hypocreales</taxon>
        <taxon>Bionectriaceae</taxon>
        <taxon>Clonostachys</taxon>
    </lineage>
</organism>
<dbReference type="PROSITE" id="PS00463">
    <property type="entry name" value="ZN2_CY6_FUNGAL_1"/>
    <property type="match status" value="1"/>
</dbReference>
<keyword evidence="2" id="KW-0479">Metal-binding</keyword>
<dbReference type="InterPro" id="IPR001138">
    <property type="entry name" value="Zn2Cys6_DnaBD"/>
</dbReference>